<reference evidence="1 2" key="1">
    <citation type="journal article" date="2011" name="BMC Genomics">
        <title>Genome sequencing reveals diversification of virulence factor content and possible host adaptation in distinct subpopulations of Salmonella enterica.</title>
        <authorList>
            <person name="den Bakker H.C."/>
            <person name="Moreno Switt A.I."/>
            <person name="Govoni G."/>
            <person name="Cummings C.A."/>
            <person name="Ranieri M.L."/>
            <person name="Degoricija L."/>
            <person name="Hoelzer K."/>
            <person name="Rodriguez-Rivera L.D."/>
            <person name="Brown S."/>
            <person name="Bolchacova E."/>
            <person name="Furtado M.R."/>
            <person name="Wiedmann M."/>
        </authorList>
    </citation>
    <scope>NUCLEOTIDE SEQUENCE [LARGE SCALE GENOMIC DNA]</scope>
    <source>
        <strain evidence="1 2">R8-2977</strain>
    </source>
</reference>
<evidence type="ECO:0000313" key="1">
    <source>
        <dbReference type="EMBL" id="EHD02686.1"/>
    </source>
</evidence>
<accession>G5RWT5</accession>
<evidence type="ECO:0000313" key="2">
    <source>
        <dbReference type="Proteomes" id="UP000004776"/>
    </source>
</evidence>
<organism evidence="1 2">
    <name type="scientific">Salmonella enterica subsp. enterica serovar Urbana str. R8-2977</name>
    <dbReference type="NCBI Taxonomy" id="913084"/>
    <lineage>
        <taxon>Bacteria</taxon>
        <taxon>Pseudomonadati</taxon>
        <taxon>Pseudomonadota</taxon>
        <taxon>Gammaproteobacteria</taxon>
        <taxon>Enterobacterales</taxon>
        <taxon>Enterobacteriaceae</taxon>
        <taxon>Salmonella</taxon>
    </lineage>
</organism>
<gene>
    <name evidence="1" type="ORF">LTSEURB_3001</name>
</gene>
<dbReference type="Proteomes" id="UP000004776">
    <property type="component" value="Unassembled WGS sequence"/>
</dbReference>
<dbReference type="AlphaFoldDB" id="G5RWT5"/>
<protein>
    <submittedName>
        <fullName evidence="1">Uncharacterized protein</fullName>
    </submittedName>
</protein>
<proteinExistence type="predicted"/>
<dbReference type="EMBL" id="AFCW01001136">
    <property type="protein sequence ID" value="EHD02686.1"/>
    <property type="molecule type" value="Genomic_DNA"/>
</dbReference>
<name>G5RWT5_SALET</name>
<sequence length="49" mass="5817">MTISRRQPHGYRQLKEAQSVGCLYFIRKHSAIIREAAWALLSREDPIYR</sequence>
<comment type="caution">
    <text evidence="1">The sequence shown here is derived from an EMBL/GenBank/DDBJ whole genome shotgun (WGS) entry which is preliminary data.</text>
</comment>